<dbReference type="SUPFAM" id="SSF52047">
    <property type="entry name" value="RNI-like"/>
    <property type="match status" value="1"/>
</dbReference>
<dbReference type="HOGENOM" id="CLU_017203_0_0_1"/>
<protein>
    <submittedName>
        <fullName evidence="2">Uncharacterized protein</fullName>
    </submittedName>
</protein>
<dbReference type="OrthoDB" id="3515175at2759"/>
<dbReference type="STRING" id="914234.M2R9H6"/>
<feature type="compositionally biased region" description="Low complexity" evidence="1">
    <location>
        <begin position="629"/>
        <end position="644"/>
    </location>
</feature>
<gene>
    <name evidence="2" type="ORF">CERSUDRAFT_121640</name>
</gene>
<reference evidence="2 3" key="1">
    <citation type="journal article" date="2012" name="Proc. Natl. Acad. Sci. U.S.A.">
        <title>Comparative genomics of Ceriporiopsis subvermispora and Phanerochaete chrysosporium provide insight into selective ligninolysis.</title>
        <authorList>
            <person name="Fernandez-Fueyo E."/>
            <person name="Ruiz-Duenas F.J."/>
            <person name="Ferreira P."/>
            <person name="Floudas D."/>
            <person name="Hibbett D.S."/>
            <person name="Canessa P."/>
            <person name="Larrondo L.F."/>
            <person name="James T.Y."/>
            <person name="Seelenfreund D."/>
            <person name="Lobos S."/>
            <person name="Polanco R."/>
            <person name="Tello M."/>
            <person name="Honda Y."/>
            <person name="Watanabe T."/>
            <person name="Watanabe T."/>
            <person name="Ryu J.S."/>
            <person name="Kubicek C.P."/>
            <person name="Schmoll M."/>
            <person name="Gaskell J."/>
            <person name="Hammel K.E."/>
            <person name="St John F.J."/>
            <person name="Vanden Wymelenberg A."/>
            <person name="Sabat G."/>
            <person name="Splinter BonDurant S."/>
            <person name="Syed K."/>
            <person name="Yadav J.S."/>
            <person name="Doddapaneni H."/>
            <person name="Subramanian V."/>
            <person name="Lavin J.L."/>
            <person name="Oguiza J.A."/>
            <person name="Perez G."/>
            <person name="Pisabarro A.G."/>
            <person name="Ramirez L."/>
            <person name="Santoyo F."/>
            <person name="Master E."/>
            <person name="Coutinho P.M."/>
            <person name="Henrissat B."/>
            <person name="Lombard V."/>
            <person name="Magnuson J.K."/>
            <person name="Kuees U."/>
            <person name="Hori C."/>
            <person name="Igarashi K."/>
            <person name="Samejima M."/>
            <person name="Held B.W."/>
            <person name="Barry K.W."/>
            <person name="LaButti K.M."/>
            <person name="Lapidus A."/>
            <person name="Lindquist E.A."/>
            <person name="Lucas S.M."/>
            <person name="Riley R."/>
            <person name="Salamov A.A."/>
            <person name="Hoffmeister D."/>
            <person name="Schwenk D."/>
            <person name="Hadar Y."/>
            <person name="Yarden O."/>
            <person name="de Vries R.P."/>
            <person name="Wiebenga A."/>
            <person name="Stenlid J."/>
            <person name="Eastwood D."/>
            <person name="Grigoriev I.V."/>
            <person name="Berka R.M."/>
            <person name="Blanchette R.A."/>
            <person name="Kersten P."/>
            <person name="Martinez A.T."/>
            <person name="Vicuna R."/>
            <person name="Cullen D."/>
        </authorList>
    </citation>
    <scope>NUCLEOTIDE SEQUENCE [LARGE SCALE GENOMIC DNA]</scope>
    <source>
        <strain evidence="2 3">B</strain>
    </source>
</reference>
<dbReference type="Proteomes" id="UP000016930">
    <property type="component" value="Unassembled WGS sequence"/>
</dbReference>
<evidence type="ECO:0000256" key="1">
    <source>
        <dbReference type="SAM" id="MobiDB-lite"/>
    </source>
</evidence>
<evidence type="ECO:0000313" key="3">
    <source>
        <dbReference type="Proteomes" id="UP000016930"/>
    </source>
</evidence>
<evidence type="ECO:0000313" key="2">
    <source>
        <dbReference type="EMBL" id="EMD41070.1"/>
    </source>
</evidence>
<dbReference type="InterPro" id="IPR032675">
    <property type="entry name" value="LRR_dom_sf"/>
</dbReference>
<accession>M2R9H6</accession>
<dbReference type="EMBL" id="KB445792">
    <property type="protein sequence ID" value="EMD41070.1"/>
    <property type="molecule type" value="Genomic_DNA"/>
</dbReference>
<keyword evidence="3" id="KW-1185">Reference proteome</keyword>
<dbReference type="Gene3D" id="3.80.10.10">
    <property type="entry name" value="Ribonuclease Inhibitor"/>
    <property type="match status" value="1"/>
</dbReference>
<dbReference type="AlphaFoldDB" id="M2R9H6"/>
<name>M2R9H6_CERS8</name>
<organism evidence="2 3">
    <name type="scientific">Ceriporiopsis subvermispora (strain B)</name>
    <name type="common">White-rot fungus</name>
    <name type="synonym">Gelatoporia subvermispora</name>
    <dbReference type="NCBI Taxonomy" id="914234"/>
    <lineage>
        <taxon>Eukaryota</taxon>
        <taxon>Fungi</taxon>
        <taxon>Dikarya</taxon>
        <taxon>Basidiomycota</taxon>
        <taxon>Agaricomycotina</taxon>
        <taxon>Agaricomycetes</taxon>
        <taxon>Polyporales</taxon>
        <taxon>Gelatoporiaceae</taxon>
        <taxon>Gelatoporia</taxon>
    </lineage>
</organism>
<feature type="region of interest" description="Disordered" evidence="1">
    <location>
        <begin position="625"/>
        <end position="655"/>
    </location>
</feature>
<proteinExistence type="predicted"/>
<sequence length="667" mass="73433">MGNRHQVFVIARVRPRGAAHDSGIKYRCIAALHHQWCSDTDPLEATRSFFDLVKQKENAEIIRAEIRSIDGKYDGPGFRSKMPRVPCSFTASLLAFAWNVDMERGQFYLSGKWPSSLLPASMGTWQGDNNEGITVIDVTSPDAPAFGFLRSKNNILTPAQYVRQSFDIFPAAGMLDGGITEGYSIESVEMEGDESLVEDTLEGYDGALDQFAQKAIAALEGEKMITLEMLAEAWPHEYTEVLRAANKSKGQLPKTSEEPQLKVPPLVEVALEQALAHAMQCGDTYSLEESLWLPGRADSLLQLLRKQSPFPDSAMSLLLKVIHEIRRTKSLDLSESNLSVAQLHQLIPALQDLRALNLSFNPNITVDVVRDLLVGVSSFRRLVIMGCPQVEANALCALMRSEPSLFCRLESLMHPALLDPSTSRDFPPAFSVSISIAGDPLRKVLPKNISSIHLPFCTPTSIVDGLVRVIDSMFDAPPYISYHSIVAQAALSSVVPPNGNWNGRIQSTVPSPETMGYITLFAPWTFVYEFDPAIIPRPIFAKWAFVRRKAAEKVESNIENHAGDGLQSHATTSVQGEAKSMLPEFDILDLRGFLRAMAEEGRDLPSEAAVLALEAVLKLRGDYEDISDSDTSSDSVTSDSASDSTDQDEEIEDFLLTPGRIQQLMGC</sequence>